<feature type="compositionally biased region" description="Polar residues" evidence="1">
    <location>
        <begin position="921"/>
        <end position="938"/>
    </location>
</feature>
<feature type="compositionally biased region" description="Acidic residues" evidence="1">
    <location>
        <begin position="217"/>
        <end position="240"/>
    </location>
</feature>
<dbReference type="EMBL" id="KZ819638">
    <property type="protein sequence ID" value="PWN88306.1"/>
    <property type="molecule type" value="Genomic_DNA"/>
</dbReference>
<feature type="compositionally biased region" description="Low complexity" evidence="1">
    <location>
        <begin position="1792"/>
        <end position="1809"/>
    </location>
</feature>
<feature type="region of interest" description="Disordered" evidence="1">
    <location>
        <begin position="1861"/>
        <end position="1945"/>
    </location>
</feature>
<feature type="region of interest" description="Disordered" evidence="1">
    <location>
        <begin position="172"/>
        <end position="258"/>
    </location>
</feature>
<feature type="compositionally biased region" description="Low complexity" evidence="1">
    <location>
        <begin position="1626"/>
        <end position="1635"/>
    </location>
</feature>
<reference evidence="2 3" key="1">
    <citation type="journal article" date="2018" name="Mol. Biol. Evol.">
        <title>Broad Genomic Sampling Reveals a Smut Pathogenic Ancestry of the Fungal Clade Ustilaginomycotina.</title>
        <authorList>
            <person name="Kijpornyongpan T."/>
            <person name="Mondo S.J."/>
            <person name="Barry K."/>
            <person name="Sandor L."/>
            <person name="Lee J."/>
            <person name="Lipzen A."/>
            <person name="Pangilinan J."/>
            <person name="LaButti K."/>
            <person name="Hainaut M."/>
            <person name="Henrissat B."/>
            <person name="Grigoriev I.V."/>
            <person name="Spatafora J.W."/>
            <person name="Aime M.C."/>
        </authorList>
    </citation>
    <scope>NUCLEOTIDE SEQUENCE [LARGE SCALE GENOMIC DNA]</scope>
    <source>
        <strain evidence="2 3">MCA 4198</strain>
    </source>
</reference>
<dbReference type="InParanoid" id="A0A316YGU1"/>
<feature type="compositionally biased region" description="Basic and acidic residues" evidence="1">
    <location>
        <begin position="630"/>
        <end position="644"/>
    </location>
</feature>
<dbReference type="STRING" id="215250.A0A316YGU1"/>
<organism evidence="2 3">
    <name type="scientific">Acaromyces ingoldii</name>
    <dbReference type="NCBI Taxonomy" id="215250"/>
    <lineage>
        <taxon>Eukaryota</taxon>
        <taxon>Fungi</taxon>
        <taxon>Dikarya</taxon>
        <taxon>Basidiomycota</taxon>
        <taxon>Ustilaginomycotina</taxon>
        <taxon>Exobasidiomycetes</taxon>
        <taxon>Exobasidiales</taxon>
        <taxon>Cryptobasidiaceae</taxon>
        <taxon>Acaromyces</taxon>
    </lineage>
</organism>
<feature type="compositionally biased region" description="Low complexity" evidence="1">
    <location>
        <begin position="745"/>
        <end position="758"/>
    </location>
</feature>
<feature type="compositionally biased region" description="Acidic residues" evidence="1">
    <location>
        <begin position="373"/>
        <end position="383"/>
    </location>
</feature>
<dbReference type="OrthoDB" id="2554322at2759"/>
<feature type="region of interest" description="Disordered" evidence="1">
    <location>
        <begin position="1"/>
        <end position="140"/>
    </location>
</feature>
<feature type="region of interest" description="Disordered" evidence="1">
    <location>
        <begin position="1247"/>
        <end position="1280"/>
    </location>
</feature>
<feature type="compositionally biased region" description="Low complexity" evidence="1">
    <location>
        <begin position="30"/>
        <end position="53"/>
    </location>
</feature>
<feature type="region of interest" description="Disordered" evidence="1">
    <location>
        <begin position="1202"/>
        <end position="1233"/>
    </location>
</feature>
<protein>
    <submittedName>
        <fullName evidence="2">Uncharacterized protein</fullName>
    </submittedName>
</protein>
<feature type="compositionally biased region" description="Polar residues" evidence="1">
    <location>
        <begin position="423"/>
        <end position="447"/>
    </location>
</feature>
<feature type="compositionally biased region" description="Basic and acidic residues" evidence="1">
    <location>
        <begin position="388"/>
        <end position="398"/>
    </location>
</feature>
<feature type="compositionally biased region" description="Polar residues" evidence="1">
    <location>
        <begin position="1533"/>
        <end position="1543"/>
    </location>
</feature>
<feature type="compositionally biased region" description="Polar residues" evidence="1">
    <location>
        <begin position="1265"/>
        <end position="1280"/>
    </location>
</feature>
<feature type="compositionally biased region" description="Polar residues" evidence="1">
    <location>
        <begin position="1369"/>
        <end position="1383"/>
    </location>
</feature>
<feature type="region of interest" description="Disordered" evidence="1">
    <location>
        <begin position="1369"/>
        <end position="1412"/>
    </location>
</feature>
<gene>
    <name evidence="2" type="ORF">FA10DRAFT_159769</name>
</gene>
<dbReference type="RefSeq" id="XP_025375504.1">
    <property type="nucleotide sequence ID" value="XM_025518148.1"/>
</dbReference>
<feature type="compositionally biased region" description="Polar residues" evidence="1">
    <location>
        <begin position="1572"/>
        <end position="1604"/>
    </location>
</feature>
<evidence type="ECO:0000313" key="3">
    <source>
        <dbReference type="Proteomes" id="UP000245768"/>
    </source>
</evidence>
<feature type="region of interest" description="Disordered" evidence="1">
    <location>
        <begin position="270"/>
        <end position="1033"/>
    </location>
</feature>
<name>A0A316YGU1_9BASI</name>
<dbReference type="Proteomes" id="UP000245768">
    <property type="component" value="Unassembled WGS sequence"/>
</dbReference>
<feature type="compositionally biased region" description="Low complexity" evidence="1">
    <location>
        <begin position="1247"/>
        <end position="1257"/>
    </location>
</feature>
<feature type="compositionally biased region" description="Low complexity" evidence="1">
    <location>
        <begin position="1927"/>
        <end position="1939"/>
    </location>
</feature>
<feature type="compositionally biased region" description="Low complexity" evidence="1">
    <location>
        <begin position="1655"/>
        <end position="1664"/>
    </location>
</feature>
<feature type="compositionally biased region" description="Polar residues" evidence="1">
    <location>
        <begin position="1894"/>
        <end position="1922"/>
    </location>
</feature>
<feature type="region of interest" description="Disordered" evidence="1">
    <location>
        <begin position="1427"/>
        <end position="1493"/>
    </location>
</feature>
<sequence>MSEQYPWLERSEAPEPSRAFDFWSGTGNGSSPASEKTTTSKAAATTPRRPTAALQAKGQTSTRNADFQGRSNRHQRGTESSSASFSSVGSGVSIARKVGQPLDTMDGEGAAGGASSAAALDSGYQSEGGISIPGSFTRSAGILDVGDLSDEEEGEDLDFDLHDSALVEERALRLHIPTSQPQKYRAEERTTPRPKKMTSMFLDRVDGSEKRNGEYESREEEESEEEEENDDSGLFWDDEFNDRGREEQGHRGVDAPLRAEKERLKLHDQFSHTTKTWSGSARQAAALAAKELPVTDPFDSPRSLPGASLSLSLPGEESPIANFRKGKGPAVSAPYPGVSESWDDDFLFQDDGSVKGESNASKKSKTSLHLTSSDDEGDQDLESWDAQFAREQRQESSLKRPSPGRRSPVDSIENWDQDFHSDLQYQTKRTSMVSQASRASSKSNLTDLSARLALQSDVSSLPGSGSDASHRSPSSSTGAHLEPPQNTVNVSRGESGRSRLKSRWLGSPKKSRKQNTRQQSGSETETEAESISPGARHSIGGTEDKLPSDPMALASRERRKSKSTSKIAQQLQRVSIDIGQARKSGQYEEETLQEPADSSKSFWRRSQDGQSNIGGLWSSASSRPSVSRGSSDKSIRRERTRSDSDGASSPPSSPRRRLFGLRTLVSPPISGAPRVQGVSLDDDRSSSTEESAYSTIDTALSRASTGKEQKKKKSHGPSLSLSFGFNWAQRSQKDLSSGLTQRLPSAVSSSASISSTIAQVGRSSDRPSTPAQISSIDDASQSLRFSDERQRTPVRSKAPEQRSNAGSPGVAIDAPQLPSRPSRESIRRATPRKRVLSTKGKEKEEMATSVRRINSTANSTTANAEGRDTSQDSMVGPQRAAPSSWAMYEARSFSSSTNGTTAASATGSSDRRTSGGSMTGNETEATTIYSSGNGSPSSMRLALEGNDSSQLRSPISRKPRSETEAQQLESATPPPPPPAIDAAKARTTGLTTKTVDAKETNVTTTSLQSEEGQSTVRPLVQHPPPTRRNSLGDLKIPSRISKAQDNLKANIGHIRDFAAGVEGKFHLNRLWRHLLILSTAELKIYRQKYAELLDSLLDREQEEVMRSPIESTPSAFDDTEMLYALEDRYAAWWECADVLMALGEGRSETDKEASVATLEQNTMARERRITLETPSQARRFSQVGARRQEQLREVALDGLDHVLGDGQSTVRRQSGSRTTSSRASSTSRSVNPQRELDILSAMLAGAPPEELSSPLSSTHREPSSRTRASPQAQSRHSSVSTNNIASVPYQAPPVINFSTESIDRPWRDTGRGKLRHTGRSGLNGLMELLRAFKLPSTASNEYANRLADASMSQLSLAPGANVMLDISRPQTSLDDYPSSQHGTGNADGKKRSIFGKSSVGHSPANTDNLSSRQHKHFSWKGFTTTSSNAVPSSWIPSRTRRPSTASTRSSFGESIIDGSIDSDWTQADISHGSSQHRESDELVASPSPPHDANTVRRRLVSLSEDNPHPQKTGPHLAFGQKRSFSEAAPTQPLPSTSSGALVSTPDRQISIAQAGLPRQPSTRNPLLMAARQQGSTGSPSRPEFNTRSVSESPRLTPSSSQQSGLADLPTFPSPRRTRVVVPPRPSSSRSGFSTSEYKTVSGASIMESSGDSVYSMTTSSTSNTGNAVRAQSPSGESARSVSRVSMATQQAKQKDRSQSTTGKPSSVGASSGAAAAAAATYRKLALQPEAIPSLLSYMHATRNHCRQSIEQLERINAGRGQSASLPFSKSTIAIGSVLPKSSATDQARGAEPLSLSSSRPPSSFRSPPSAITFDERSKSAAREAHNSVDSQTTIRGNKGIFSSFSAGDSAENMRLGSSVMMKTNTPFPMTSEPVVSGPAPPPPLSTSPLAHTGAASSSDSSTLPTANTASPATKAFSQPTTQHQRRPSLLPNRFSSSSSSKRRGE</sequence>
<feature type="region of interest" description="Disordered" evidence="1">
    <location>
        <begin position="1570"/>
        <end position="1636"/>
    </location>
</feature>
<accession>A0A316YGU1</accession>
<feature type="compositionally biased region" description="Low complexity" evidence="1">
    <location>
        <begin position="80"/>
        <end position="93"/>
    </location>
</feature>
<feature type="compositionally biased region" description="Polar residues" evidence="1">
    <location>
        <begin position="688"/>
        <end position="706"/>
    </location>
</feature>
<feature type="region of interest" description="Disordered" evidence="1">
    <location>
        <begin position="1781"/>
        <end position="1833"/>
    </location>
</feature>
<feature type="compositionally biased region" description="Polar residues" evidence="1">
    <location>
        <begin position="1665"/>
        <end position="1691"/>
    </location>
</feature>
<feature type="compositionally biased region" description="Low complexity" evidence="1">
    <location>
        <begin position="892"/>
        <end position="920"/>
    </location>
</feature>
<feature type="region of interest" description="Disordered" evidence="1">
    <location>
        <begin position="1524"/>
        <end position="1543"/>
    </location>
</feature>
<feature type="compositionally biased region" description="Basic and acidic residues" evidence="1">
    <location>
        <begin position="1813"/>
        <end position="1826"/>
    </location>
</feature>
<feature type="compositionally biased region" description="Low complexity" evidence="1">
    <location>
        <begin position="300"/>
        <end position="319"/>
    </location>
</feature>
<feature type="compositionally biased region" description="Polar residues" evidence="1">
    <location>
        <begin position="766"/>
        <end position="784"/>
    </location>
</feature>
<feature type="region of interest" description="Disordered" evidence="1">
    <location>
        <begin position="1648"/>
        <end position="1710"/>
    </location>
</feature>
<feature type="compositionally biased region" description="Polar residues" evidence="1">
    <location>
        <begin position="456"/>
        <end position="492"/>
    </location>
</feature>
<feature type="compositionally biased region" description="Basic and acidic residues" evidence="1">
    <location>
        <begin position="241"/>
        <end position="258"/>
    </location>
</feature>
<feature type="compositionally biased region" description="Basic and acidic residues" evidence="1">
    <location>
        <begin position="203"/>
        <end position="216"/>
    </location>
</feature>
<evidence type="ECO:0000313" key="2">
    <source>
        <dbReference type="EMBL" id="PWN88306.1"/>
    </source>
</evidence>
<feature type="compositionally biased region" description="Low complexity" evidence="1">
    <location>
        <begin position="1206"/>
        <end position="1230"/>
    </location>
</feature>
<feature type="compositionally biased region" description="Low complexity" evidence="1">
    <location>
        <begin position="618"/>
        <end position="629"/>
    </location>
</feature>
<proteinExistence type="predicted"/>
<keyword evidence="3" id="KW-1185">Reference proteome</keyword>
<feature type="compositionally biased region" description="Polar residues" evidence="1">
    <location>
        <begin position="988"/>
        <end position="1016"/>
    </location>
</feature>
<feature type="compositionally biased region" description="Polar residues" evidence="1">
    <location>
        <begin position="271"/>
        <end position="280"/>
    </location>
</feature>
<feature type="compositionally biased region" description="Polar residues" evidence="1">
    <location>
        <begin position="1399"/>
        <end position="1411"/>
    </location>
</feature>
<feature type="compositionally biased region" description="Polar residues" evidence="1">
    <location>
        <begin position="717"/>
        <end position="743"/>
    </location>
</feature>
<dbReference type="GeneID" id="37040064"/>
<feature type="compositionally biased region" description="Polar residues" evidence="1">
    <location>
        <begin position="1462"/>
        <end position="1473"/>
    </location>
</feature>
<feature type="compositionally biased region" description="Polar residues" evidence="1">
    <location>
        <begin position="851"/>
        <end position="863"/>
    </location>
</feature>
<evidence type="ECO:0000256" key="1">
    <source>
        <dbReference type="SAM" id="MobiDB-lite"/>
    </source>
</evidence>